<evidence type="ECO:0000256" key="7">
    <source>
        <dbReference type="ARBA" id="ARBA00037888"/>
    </source>
</evidence>
<keyword evidence="5" id="KW-0456">Lyase</keyword>
<dbReference type="Gene3D" id="3.40.640.10">
    <property type="entry name" value="Type I PLP-dependent aspartate aminotransferase-like (Major domain)"/>
    <property type="match status" value="1"/>
</dbReference>
<comment type="pathway">
    <text evidence="7">Alkene biosynthesis; ethylene biosynthesis via S-adenosyl-L-methionine; ethylene from S-adenosyl-L-methionine: step 1/2.</text>
</comment>
<evidence type="ECO:0000256" key="1">
    <source>
        <dbReference type="ARBA" id="ARBA00001933"/>
    </source>
</evidence>
<evidence type="ECO:0000256" key="6">
    <source>
        <dbReference type="ARBA" id="ARBA00033478"/>
    </source>
</evidence>
<evidence type="ECO:0000256" key="8">
    <source>
        <dbReference type="ARBA" id="ARBA00039053"/>
    </source>
</evidence>
<sequence length="98" mass="11118">MEVLVDRSHVIKSELRNRVHIVYSLSKDLGLSGFWVGAIYSNDPMVVAAAMKMSSFGLVSSQTQYLLSGCCRTENLSRITSLRTRKGLRTGMQWWFED</sequence>
<comment type="cofactor">
    <cofactor evidence="1">
        <name>pyridoxal 5'-phosphate</name>
        <dbReference type="ChEBI" id="CHEBI:597326"/>
    </cofactor>
</comment>
<evidence type="ECO:0000256" key="5">
    <source>
        <dbReference type="ARBA" id="ARBA00023239"/>
    </source>
</evidence>
<dbReference type="InterPro" id="IPR004839">
    <property type="entry name" value="Aminotransferase_I/II_large"/>
</dbReference>
<dbReference type="GO" id="GO:0009835">
    <property type="term" value="P:fruit ripening"/>
    <property type="evidence" value="ECO:0007669"/>
    <property type="project" value="UniProtKB-KW"/>
</dbReference>
<keyword evidence="3" id="KW-0949">S-adenosyl-L-methionine</keyword>
<protein>
    <recommendedName>
        <fullName evidence="8">1-aminocyclopropane-1-carboxylate synthase</fullName>
        <ecNumber evidence="8">4.4.1.14</ecNumber>
    </recommendedName>
</protein>
<evidence type="ECO:0000256" key="3">
    <source>
        <dbReference type="ARBA" id="ARBA00022691"/>
    </source>
</evidence>
<gene>
    <name evidence="11" type="ORF">Slati_1765700</name>
</gene>
<comment type="caution">
    <text evidence="11">The sequence shown here is derived from an EMBL/GenBank/DDBJ whole genome shotgun (WGS) entry which is preliminary data.</text>
</comment>
<reference evidence="11" key="2">
    <citation type="journal article" date="2024" name="Plant">
        <title>Genomic evolution and insights into agronomic trait innovations of Sesamum species.</title>
        <authorList>
            <person name="Miao H."/>
            <person name="Wang L."/>
            <person name="Qu L."/>
            <person name="Liu H."/>
            <person name="Sun Y."/>
            <person name="Le M."/>
            <person name="Wang Q."/>
            <person name="Wei S."/>
            <person name="Zheng Y."/>
            <person name="Lin W."/>
            <person name="Duan Y."/>
            <person name="Cao H."/>
            <person name="Xiong S."/>
            <person name="Wang X."/>
            <person name="Wei L."/>
            <person name="Li C."/>
            <person name="Ma Q."/>
            <person name="Ju M."/>
            <person name="Zhao R."/>
            <person name="Li G."/>
            <person name="Mu C."/>
            <person name="Tian Q."/>
            <person name="Mei H."/>
            <person name="Zhang T."/>
            <person name="Gao T."/>
            <person name="Zhang H."/>
        </authorList>
    </citation>
    <scope>NUCLEOTIDE SEQUENCE</scope>
    <source>
        <strain evidence="11">KEN1</strain>
    </source>
</reference>
<dbReference type="Pfam" id="PF00155">
    <property type="entry name" value="Aminotran_1_2"/>
    <property type="match status" value="1"/>
</dbReference>
<dbReference type="GO" id="GO:0009693">
    <property type="term" value="P:ethylene biosynthetic process"/>
    <property type="evidence" value="ECO:0007669"/>
    <property type="project" value="UniProtKB-KW"/>
</dbReference>
<accession>A0AAW2WY65</accession>
<reference evidence="11" key="1">
    <citation type="submission" date="2020-06" db="EMBL/GenBank/DDBJ databases">
        <authorList>
            <person name="Li T."/>
            <person name="Hu X."/>
            <person name="Zhang T."/>
            <person name="Song X."/>
            <person name="Zhang H."/>
            <person name="Dai N."/>
            <person name="Sheng W."/>
            <person name="Hou X."/>
            <person name="Wei L."/>
        </authorList>
    </citation>
    <scope>NUCLEOTIDE SEQUENCE</scope>
    <source>
        <strain evidence="11">KEN1</strain>
        <tissue evidence="11">Leaf</tissue>
    </source>
</reference>
<evidence type="ECO:0000256" key="9">
    <source>
        <dbReference type="ARBA" id="ARBA00049554"/>
    </source>
</evidence>
<dbReference type="EC" id="4.4.1.14" evidence="8"/>
<keyword evidence="4" id="KW-0663">Pyridoxal phosphate</keyword>
<dbReference type="AlphaFoldDB" id="A0AAW2WY65"/>
<organism evidence="11">
    <name type="scientific">Sesamum latifolium</name>
    <dbReference type="NCBI Taxonomy" id="2727402"/>
    <lineage>
        <taxon>Eukaryota</taxon>
        <taxon>Viridiplantae</taxon>
        <taxon>Streptophyta</taxon>
        <taxon>Embryophyta</taxon>
        <taxon>Tracheophyta</taxon>
        <taxon>Spermatophyta</taxon>
        <taxon>Magnoliopsida</taxon>
        <taxon>eudicotyledons</taxon>
        <taxon>Gunneridae</taxon>
        <taxon>Pentapetalae</taxon>
        <taxon>asterids</taxon>
        <taxon>lamiids</taxon>
        <taxon>Lamiales</taxon>
        <taxon>Pedaliaceae</taxon>
        <taxon>Sesamum</taxon>
    </lineage>
</organism>
<dbReference type="PRINTS" id="PR00753">
    <property type="entry name" value="ACCSYNTHASE"/>
</dbReference>
<evidence type="ECO:0000259" key="10">
    <source>
        <dbReference type="Pfam" id="PF00155"/>
    </source>
</evidence>
<dbReference type="GO" id="GO:0030170">
    <property type="term" value="F:pyridoxal phosphate binding"/>
    <property type="evidence" value="ECO:0007669"/>
    <property type="project" value="InterPro"/>
</dbReference>
<evidence type="ECO:0000256" key="2">
    <source>
        <dbReference type="ARBA" id="ARBA00022666"/>
    </source>
</evidence>
<comment type="catalytic activity">
    <reaction evidence="9">
        <text>S-adenosyl-L-methionine = 1-aminocyclopropane-1-carboxylate + S-methyl-5'-thioadenosine + H(+)</text>
        <dbReference type="Rhea" id="RHEA:21744"/>
        <dbReference type="ChEBI" id="CHEBI:15378"/>
        <dbReference type="ChEBI" id="CHEBI:17509"/>
        <dbReference type="ChEBI" id="CHEBI:58360"/>
        <dbReference type="ChEBI" id="CHEBI:59789"/>
        <dbReference type="EC" id="4.4.1.14"/>
    </reaction>
</comment>
<dbReference type="EMBL" id="JACGWN010000006">
    <property type="protein sequence ID" value="KAL0446378.1"/>
    <property type="molecule type" value="Genomic_DNA"/>
</dbReference>
<dbReference type="PANTHER" id="PTHR43795">
    <property type="entry name" value="BIFUNCTIONAL ASPARTATE AMINOTRANSFERASE AND GLUTAMATE/ASPARTATE-PREPHENATE AMINOTRANSFERASE-RELATED"/>
    <property type="match status" value="1"/>
</dbReference>
<name>A0AAW2WY65_9LAMI</name>
<dbReference type="SUPFAM" id="SSF53383">
    <property type="entry name" value="PLP-dependent transferases"/>
    <property type="match status" value="1"/>
</dbReference>
<evidence type="ECO:0000256" key="4">
    <source>
        <dbReference type="ARBA" id="ARBA00022898"/>
    </source>
</evidence>
<proteinExistence type="predicted"/>
<keyword evidence="6" id="KW-0292">Fruit ripening</keyword>
<dbReference type="InterPro" id="IPR015421">
    <property type="entry name" value="PyrdxlP-dep_Trfase_major"/>
</dbReference>
<dbReference type="InterPro" id="IPR050478">
    <property type="entry name" value="Ethylene_sulfur-biosynth"/>
</dbReference>
<dbReference type="GO" id="GO:0008483">
    <property type="term" value="F:transaminase activity"/>
    <property type="evidence" value="ECO:0007669"/>
    <property type="project" value="TreeGrafter"/>
</dbReference>
<feature type="domain" description="Aminotransferase class I/classII large" evidence="10">
    <location>
        <begin position="17"/>
        <end position="76"/>
    </location>
</feature>
<dbReference type="InterPro" id="IPR015424">
    <property type="entry name" value="PyrdxlP-dep_Trfase"/>
</dbReference>
<dbReference type="GO" id="GO:0016847">
    <property type="term" value="F:1-aminocyclopropane-1-carboxylate synthase activity"/>
    <property type="evidence" value="ECO:0007669"/>
    <property type="project" value="UniProtKB-EC"/>
</dbReference>
<dbReference type="PANTHER" id="PTHR43795:SF10">
    <property type="entry name" value="1-AMINOCYCLOPROPANE-1-CARBOXYLATE SYNTHASE 9"/>
    <property type="match status" value="1"/>
</dbReference>
<evidence type="ECO:0000313" key="11">
    <source>
        <dbReference type="EMBL" id="KAL0446378.1"/>
    </source>
</evidence>
<keyword evidence="2" id="KW-0266">Ethylene biosynthesis</keyword>